<feature type="region of interest" description="Disordered" evidence="1">
    <location>
        <begin position="211"/>
        <end position="232"/>
    </location>
</feature>
<evidence type="ECO:0000313" key="4">
    <source>
        <dbReference type="Proteomes" id="UP000002358"/>
    </source>
</evidence>
<dbReference type="PANTHER" id="PTHR33327:SF3">
    <property type="entry name" value="RNA-DIRECTED DNA POLYMERASE"/>
    <property type="match status" value="1"/>
</dbReference>
<feature type="region of interest" description="Disordered" evidence="1">
    <location>
        <begin position="1"/>
        <end position="46"/>
    </location>
</feature>
<dbReference type="SMR" id="A0A7M7T9Z6"/>
<reference evidence="3" key="1">
    <citation type="submission" date="2021-01" db="UniProtKB">
        <authorList>
            <consortium name="EnsemblMetazoa"/>
        </authorList>
    </citation>
    <scope>IDENTIFICATION</scope>
</reference>
<proteinExistence type="predicted"/>
<dbReference type="AlphaFoldDB" id="A0A7M7T9Z6"/>
<name>A0A7M7T9Z6_NASVI</name>
<accession>A0A7M7T9Z6</accession>
<feature type="compositionally biased region" description="Low complexity" evidence="1">
    <location>
        <begin position="270"/>
        <end position="302"/>
    </location>
</feature>
<evidence type="ECO:0000256" key="1">
    <source>
        <dbReference type="SAM" id="MobiDB-lite"/>
    </source>
</evidence>
<sequence>MFSEQSLQNGPHANQQQQQQFGASLEPPDNRYPNFDLRNGQNDKREVDAASKCTLPPYWTFNPSLWFSQAESSFRSNRVTRDVAKYDLIVAGLPQDVAQEVSDVILNPPAEQRYETLKAAVLKRLTVSADHKLHQLLNEVQLGDRTPSQLLRYMRRLGGSAVSDEALRVKWLDLLPSHTSRLCRVLKAPALDELAALADELILPSSQVCATSRPVSPVSSGVSSGNATPQPNQELTSLRLAMAHISTMLQQQSITLQSIATTLAAGQQQQQRQQPIQQQQQQQRGRSATRSSSRQRQTRSTSPAANPAWCWYHQRFASKATQCRPPCSYPMPGN</sequence>
<feature type="compositionally biased region" description="Low complexity" evidence="1">
    <location>
        <begin position="214"/>
        <end position="225"/>
    </location>
</feature>
<feature type="region of interest" description="Disordered" evidence="1">
    <location>
        <begin position="270"/>
        <end position="304"/>
    </location>
</feature>
<dbReference type="KEGG" id="nvi:116417334"/>
<dbReference type="InParanoid" id="A0A7M7T9Z6"/>
<dbReference type="GeneID" id="116417334"/>
<organism evidence="3 4">
    <name type="scientific">Nasonia vitripennis</name>
    <name type="common">Parasitic wasp</name>
    <dbReference type="NCBI Taxonomy" id="7425"/>
    <lineage>
        <taxon>Eukaryota</taxon>
        <taxon>Metazoa</taxon>
        <taxon>Ecdysozoa</taxon>
        <taxon>Arthropoda</taxon>
        <taxon>Hexapoda</taxon>
        <taxon>Insecta</taxon>
        <taxon>Pterygota</taxon>
        <taxon>Neoptera</taxon>
        <taxon>Endopterygota</taxon>
        <taxon>Hymenoptera</taxon>
        <taxon>Apocrita</taxon>
        <taxon>Proctotrupomorpha</taxon>
        <taxon>Chalcidoidea</taxon>
        <taxon>Pteromalidae</taxon>
        <taxon>Pteromalinae</taxon>
        <taxon>Nasonia</taxon>
    </lineage>
</organism>
<feature type="domain" description="DUF7041" evidence="2">
    <location>
        <begin position="55"/>
        <end position="138"/>
    </location>
</feature>
<evidence type="ECO:0000259" key="2">
    <source>
        <dbReference type="Pfam" id="PF23055"/>
    </source>
</evidence>
<feature type="compositionally biased region" description="Polar residues" evidence="1">
    <location>
        <begin position="1"/>
        <end position="14"/>
    </location>
</feature>
<dbReference type="InterPro" id="IPR055469">
    <property type="entry name" value="DUF7041"/>
</dbReference>
<protein>
    <recommendedName>
        <fullName evidence="2">DUF7041 domain-containing protein</fullName>
    </recommendedName>
</protein>
<dbReference type="RefSeq" id="XP_031785914.1">
    <property type="nucleotide sequence ID" value="XM_031930054.1"/>
</dbReference>
<dbReference type="EnsemblMetazoa" id="XM_031930054">
    <property type="protein sequence ID" value="XP_031785914"/>
    <property type="gene ID" value="LOC116417334"/>
</dbReference>
<keyword evidence="4" id="KW-1185">Reference proteome</keyword>
<dbReference type="PANTHER" id="PTHR33327">
    <property type="entry name" value="ENDONUCLEASE"/>
    <property type="match status" value="1"/>
</dbReference>
<evidence type="ECO:0000313" key="3">
    <source>
        <dbReference type="EnsemblMetazoa" id="XP_031785914"/>
    </source>
</evidence>
<dbReference type="OrthoDB" id="6621317at2759"/>
<dbReference type="Proteomes" id="UP000002358">
    <property type="component" value="Unassembled WGS sequence"/>
</dbReference>
<dbReference type="Pfam" id="PF23055">
    <property type="entry name" value="DUF7041"/>
    <property type="match status" value="1"/>
</dbReference>